<keyword evidence="4 6" id="KW-1133">Transmembrane helix</keyword>
<feature type="transmembrane region" description="Helical" evidence="6">
    <location>
        <begin position="41"/>
        <end position="62"/>
    </location>
</feature>
<organism evidence="7 8">
    <name type="scientific">Chelonia mydas</name>
    <name type="common">Green sea-turtle</name>
    <name type="synonym">Chelonia agassizi</name>
    <dbReference type="NCBI Taxonomy" id="8469"/>
    <lineage>
        <taxon>Eukaryota</taxon>
        <taxon>Metazoa</taxon>
        <taxon>Chordata</taxon>
        <taxon>Craniata</taxon>
        <taxon>Vertebrata</taxon>
        <taxon>Euteleostomi</taxon>
        <taxon>Archelosauria</taxon>
        <taxon>Testudinata</taxon>
        <taxon>Testudines</taxon>
        <taxon>Cryptodira</taxon>
        <taxon>Durocryptodira</taxon>
        <taxon>Americhelydia</taxon>
        <taxon>Chelonioidea</taxon>
        <taxon>Cheloniidae</taxon>
        <taxon>Chelonia</taxon>
    </lineage>
</organism>
<dbReference type="Proteomes" id="UP000031443">
    <property type="component" value="Unassembled WGS sequence"/>
</dbReference>
<evidence type="ECO:0000256" key="2">
    <source>
        <dbReference type="ARBA" id="ARBA00006665"/>
    </source>
</evidence>
<evidence type="ECO:0000256" key="1">
    <source>
        <dbReference type="ARBA" id="ARBA00004141"/>
    </source>
</evidence>
<dbReference type="PANTHER" id="PTHR10383">
    <property type="entry name" value="SERINE INCORPORATOR"/>
    <property type="match status" value="1"/>
</dbReference>
<comment type="subcellular location">
    <subcellularLocation>
        <location evidence="1">Membrane</location>
        <topology evidence="1">Multi-pass membrane protein</topology>
    </subcellularLocation>
</comment>
<gene>
    <name evidence="7" type="ORF">UY3_12947</name>
</gene>
<dbReference type="GO" id="GO:0016020">
    <property type="term" value="C:membrane"/>
    <property type="evidence" value="ECO:0007669"/>
    <property type="project" value="UniProtKB-SubCell"/>
</dbReference>
<feature type="transmembrane region" description="Helical" evidence="6">
    <location>
        <begin position="100"/>
        <end position="123"/>
    </location>
</feature>
<accession>M7B397</accession>
<evidence type="ECO:0000313" key="7">
    <source>
        <dbReference type="EMBL" id="EMP29955.1"/>
    </source>
</evidence>
<protein>
    <submittedName>
        <fullName evidence="7">Serine incorporator 2</fullName>
    </submittedName>
</protein>
<proteinExistence type="inferred from homology"/>
<keyword evidence="5 6" id="KW-0472">Membrane</keyword>
<feature type="transmembrane region" description="Helical" evidence="6">
    <location>
        <begin position="319"/>
        <end position="338"/>
    </location>
</feature>
<feature type="transmembrane region" description="Helical" evidence="6">
    <location>
        <begin position="74"/>
        <end position="94"/>
    </location>
</feature>
<dbReference type="Pfam" id="PF03348">
    <property type="entry name" value="Serinc"/>
    <property type="match status" value="1"/>
</dbReference>
<evidence type="ECO:0000313" key="8">
    <source>
        <dbReference type="Proteomes" id="UP000031443"/>
    </source>
</evidence>
<dbReference type="PANTHER" id="PTHR10383:SF22">
    <property type="entry name" value="SERINE INCORPORATOR 2"/>
    <property type="match status" value="1"/>
</dbReference>
<dbReference type="EMBL" id="KB553125">
    <property type="protein sequence ID" value="EMP29955.1"/>
    <property type="molecule type" value="Genomic_DNA"/>
</dbReference>
<evidence type="ECO:0000256" key="3">
    <source>
        <dbReference type="ARBA" id="ARBA00022692"/>
    </source>
</evidence>
<dbReference type="STRING" id="8469.M7B397"/>
<dbReference type="eggNOG" id="KOG2592">
    <property type="taxonomic scope" value="Eukaryota"/>
</dbReference>
<dbReference type="AlphaFoldDB" id="M7B397"/>
<feature type="transmembrane region" description="Helical" evidence="6">
    <location>
        <begin position="182"/>
        <end position="201"/>
    </location>
</feature>
<name>M7B397_CHEMY</name>
<feature type="transmembrane region" description="Helical" evidence="6">
    <location>
        <begin position="144"/>
        <end position="170"/>
    </location>
</feature>
<evidence type="ECO:0000256" key="6">
    <source>
        <dbReference type="SAM" id="Phobius"/>
    </source>
</evidence>
<keyword evidence="8" id="KW-1185">Reference proteome</keyword>
<feature type="transmembrane region" description="Helical" evidence="6">
    <location>
        <begin position="254"/>
        <end position="275"/>
    </location>
</feature>
<evidence type="ECO:0000256" key="5">
    <source>
        <dbReference type="ARBA" id="ARBA00023136"/>
    </source>
</evidence>
<evidence type="ECO:0000256" key="4">
    <source>
        <dbReference type="ARBA" id="ARBA00022989"/>
    </source>
</evidence>
<sequence length="380" mass="42909">MIIPSVEEQLHKLPGFCEGGSSNLGIQGRVNCKSFLGHKSVYRMCFATAAFFFLFALIMICVRSSKDPRAAIQNGFWFFKFLILIGITVGAFYIPDGSFTSVWFYFGVVGSFFFILIQLILLIDFAHSWSQIWLRNANEGNAKGWYAALFIFTFLFYAVSLAAVVLLYVYYTKPDGCTENKVLISLNLIFCVIASVVSILPKIQRVDCSYRPHWLGIVTRAQIQPSPEDKYCNPTLLVRNSTAGLAADGQVTQWWDASSIVGLVIFLLCTLFISVRSSDHSQVNKMMLTEESPAMLSGGDPGVEDGAHRAYDNERDGVAYNYTFFHICLFLASLYIMMTLTNWYRWQSCSSHWPNFDQWELQERRLQTGQHAELPGCASA</sequence>
<comment type="similarity">
    <text evidence="2">Belongs to the TDE1 family.</text>
</comment>
<dbReference type="InterPro" id="IPR005016">
    <property type="entry name" value="TDE1/TMS"/>
</dbReference>
<reference evidence="8" key="1">
    <citation type="journal article" date="2013" name="Nat. Genet.">
        <title>The draft genomes of soft-shell turtle and green sea turtle yield insights into the development and evolution of the turtle-specific body plan.</title>
        <authorList>
            <person name="Wang Z."/>
            <person name="Pascual-Anaya J."/>
            <person name="Zadissa A."/>
            <person name="Li W."/>
            <person name="Niimura Y."/>
            <person name="Huang Z."/>
            <person name="Li C."/>
            <person name="White S."/>
            <person name="Xiong Z."/>
            <person name="Fang D."/>
            <person name="Wang B."/>
            <person name="Ming Y."/>
            <person name="Chen Y."/>
            <person name="Zheng Y."/>
            <person name="Kuraku S."/>
            <person name="Pignatelli M."/>
            <person name="Herrero J."/>
            <person name="Beal K."/>
            <person name="Nozawa M."/>
            <person name="Li Q."/>
            <person name="Wang J."/>
            <person name="Zhang H."/>
            <person name="Yu L."/>
            <person name="Shigenobu S."/>
            <person name="Wang J."/>
            <person name="Liu J."/>
            <person name="Flicek P."/>
            <person name="Searle S."/>
            <person name="Wang J."/>
            <person name="Kuratani S."/>
            <person name="Yin Y."/>
            <person name="Aken B."/>
            <person name="Zhang G."/>
            <person name="Irie N."/>
        </authorList>
    </citation>
    <scope>NUCLEOTIDE SEQUENCE [LARGE SCALE GENOMIC DNA]</scope>
</reference>
<keyword evidence="3 6" id="KW-0812">Transmembrane</keyword>